<dbReference type="GO" id="GO:0006355">
    <property type="term" value="P:regulation of DNA-templated transcription"/>
    <property type="evidence" value="ECO:0007669"/>
    <property type="project" value="UniProtKB-ARBA"/>
</dbReference>
<dbReference type="InterPro" id="IPR019888">
    <property type="entry name" value="Tscrpt_reg_AsnC-like"/>
</dbReference>
<dbReference type="InterPro" id="IPR036390">
    <property type="entry name" value="WH_DNA-bd_sf"/>
</dbReference>
<dbReference type="GO" id="GO:0043565">
    <property type="term" value="F:sequence-specific DNA binding"/>
    <property type="evidence" value="ECO:0007669"/>
    <property type="project" value="InterPro"/>
</dbReference>
<protein>
    <submittedName>
        <fullName evidence="5">Lrp/AsnC family transcriptional regulator</fullName>
    </submittedName>
</protein>
<reference evidence="5 6" key="1">
    <citation type="journal article" date="2015" name="Antonie Van Leeuwenhoek">
        <title>Oricola cellulosilytica gen. nov., sp. nov., a cellulose-degrading bacterium of the family Phyllobacteriaceae isolated from surface seashore water, and emended descriptions of Mesorhizobium loti and Phyllobacterium myrsinacearum.</title>
        <authorList>
            <person name="Hameed A."/>
            <person name="Shahina M."/>
            <person name="Lai W.A."/>
            <person name="Lin S.Y."/>
            <person name="Young L.S."/>
            <person name="Liu Y.C."/>
            <person name="Hsu Y.H."/>
            <person name="Young C.C."/>
        </authorList>
    </citation>
    <scope>NUCLEOTIDE SEQUENCE [LARGE SCALE GENOMIC DNA]</scope>
    <source>
        <strain evidence="5 6">KCTC 52183</strain>
    </source>
</reference>
<dbReference type="SUPFAM" id="SSF46785">
    <property type="entry name" value="Winged helix' DNA-binding domain"/>
    <property type="match status" value="1"/>
</dbReference>
<keyword evidence="3" id="KW-0804">Transcription</keyword>
<dbReference type="InterPro" id="IPR011991">
    <property type="entry name" value="ArsR-like_HTH"/>
</dbReference>
<dbReference type="Gene3D" id="1.10.10.10">
    <property type="entry name" value="Winged helix-like DNA-binding domain superfamily/Winged helix DNA-binding domain"/>
    <property type="match status" value="1"/>
</dbReference>
<comment type="caution">
    <text evidence="5">The sequence shown here is derived from an EMBL/GenBank/DDBJ whole genome shotgun (WGS) entry which is preliminary data.</text>
</comment>
<evidence type="ECO:0000256" key="2">
    <source>
        <dbReference type="ARBA" id="ARBA00023125"/>
    </source>
</evidence>
<proteinExistence type="predicted"/>
<dbReference type="AlphaFoldDB" id="A0A4R0P588"/>
<dbReference type="EMBL" id="SJST01000011">
    <property type="protein sequence ID" value="TCD10978.1"/>
    <property type="molecule type" value="Genomic_DNA"/>
</dbReference>
<evidence type="ECO:0000313" key="5">
    <source>
        <dbReference type="EMBL" id="TCD10978.1"/>
    </source>
</evidence>
<sequence>MTGALDLDSIDMAILRELQNDGRITNVELASRVGISAPPCLRRVRRLEETGVITGYRAILDGPKLGQEIEAFCLIGLHHQSDSDLKAFATLTQGWPLVRKAWMASGDSDFFLYCVAPDFKTFQTFVLEELTATENVDTVRTALTIRKVKDEGMVDLH</sequence>
<gene>
    <name evidence="5" type="ORF">E0D97_17660</name>
</gene>
<evidence type="ECO:0000313" key="6">
    <source>
        <dbReference type="Proteomes" id="UP000291301"/>
    </source>
</evidence>
<dbReference type="Pfam" id="PF01037">
    <property type="entry name" value="AsnC_trans_reg"/>
    <property type="match status" value="1"/>
</dbReference>
<dbReference type="Pfam" id="PF13412">
    <property type="entry name" value="HTH_24"/>
    <property type="match status" value="1"/>
</dbReference>
<dbReference type="GO" id="GO:0043200">
    <property type="term" value="P:response to amino acid"/>
    <property type="evidence" value="ECO:0007669"/>
    <property type="project" value="TreeGrafter"/>
</dbReference>
<dbReference type="PROSITE" id="PS00519">
    <property type="entry name" value="HTH_ASNC_1"/>
    <property type="match status" value="1"/>
</dbReference>
<dbReference type="SUPFAM" id="SSF54909">
    <property type="entry name" value="Dimeric alpha+beta barrel"/>
    <property type="match status" value="1"/>
</dbReference>
<dbReference type="InterPro" id="IPR000485">
    <property type="entry name" value="AsnC-type_HTH_dom"/>
</dbReference>
<dbReference type="PANTHER" id="PTHR30154">
    <property type="entry name" value="LEUCINE-RESPONSIVE REGULATORY PROTEIN"/>
    <property type="match status" value="1"/>
</dbReference>
<dbReference type="RefSeq" id="WP_131571783.1">
    <property type="nucleotide sequence ID" value="NZ_JAINFK010000010.1"/>
</dbReference>
<dbReference type="CDD" id="cd00090">
    <property type="entry name" value="HTH_ARSR"/>
    <property type="match status" value="1"/>
</dbReference>
<dbReference type="SMART" id="SM00344">
    <property type="entry name" value="HTH_ASNC"/>
    <property type="match status" value="1"/>
</dbReference>
<dbReference type="FunFam" id="1.10.10.10:FF:000186">
    <property type="entry name" value="AsnC family transcriptional regulator"/>
    <property type="match status" value="1"/>
</dbReference>
<dbReference type="Gene3D" id="3.30.70.920">
    <property type="match status" value="1"/>
</dbReference>
<dbReference type="InterPro" id="IPR036388">
    <property type="entry name" value="WH-like_DNA-bd_sf"/>
</dbReference>
<dbReference type="Proteomes" id="UP000291301">
    <property type="component" value="Unassembled WGS sequence"/>
</dbReference>
<feature type="domain" description="HTH asnC-type" evidence="4">
    <location>
        <begin position="7"/>
        <end position="68"/>
    </location>
</feature>
<evidence type="ECO:0000256" key="3">
    <source>
        <dbReference type="ARBA" id="ARBA00023163"/>
    </source>
</evidence>
<evidence type="ECO:0000259" key="4">
    <source>
        <dbReference type="PROSITE" id="PS50956"/>
    </source>
</evidence>
<keyword evidence="6" id="KW-1185">Reference proteome</keyword>
<accession>A0A4R0P588</accession>
<dbReference type="InterPro" id="IPR019887">
    <property type="entry name" value="Tscrpt_reg_AsnC/Lrp_C"/>
</dbReference>
<evidence type="ECO:0000256" key="1">
    <source>
        <dbReference type="ARBA" id="ARBA00023015"/>
    </source>
</evidence>
<dbReference type="InterPro" id="IPR011008">
    <property type="entry name" value="Dimeric_a/b-barrel"/>
</dbReference>
<dbReference type="PRINTS" id="PR00033">
    <property type="entry name" value="HTHASNC"/>
</dbReference>
<keyword evidence="1" id="KW-0805">Transcription regulation</keyword>
<dbReference type="PANTHER" id="PTHR30154:SF34">
    <property type="entry name" value="TRANSCRIPTIONAL REGULATOR AZLB"/>
    <property type="match status" value="1"/>
</dbReference>
<dbReference type="InterPro" id="IPR019885">
    <property type="entry name" value="Tscrpt_reg_HTH_AsnC-type_CS"/>
</dbReference>
<keyword evidence="2" id="KW-0238">DNA-binding</keyword>
<dbReference type="GO" id="GO:0005829">
    <property type="term" value="C:cytosol"/>
    <property type="evidence" value="ECO:0007669"/>
    <property type="project" value="TreeGrafter"/>
</dbReference>
<dbReference type="PROSITE" id="PS50956">
    <property type="entry name" value="HTH_ASNC_2"/>
    <property type="match status" value="1"/>
</dbReference>
<organism evidence="5 6">
    <name type="scientific">Oricola cellulosilytica</name>
    <dbReference type="NCBI Taxonomy" id="1429082"/>
    <lineage>
        <taxon>Bacteria</taxon>
        <taxon>Pseudomonadati</taxon>
        <taxon>Pseudomonadota</taxon>
        <taxon>Alphaproteobacteria</taxon>
        <taxon>Hyphomicrobiales</taxon>
        <taxon>Ahrensiaceae</taxon>
        <taxon>Oricola</taxon>
    </lineage>
</organism>
<name>A0A4R0P588_9HYPH</name>
<dbReference type="OrthoDB" id="9811243at2"/>